<dbReference type="PROSITE" id="PS51755">
    <property type="entry name" value="OMPR_PHOB"/>
    <property type="match status" value="1"/>
</dbReference>
<dbReference type="InterPro" id="IPR051677">
    <property type="entry name" value="AfsR-DnrI-RedD_regulator"/>
</dbReference>
<dbReference type="Pfam" id="PF00486">
    <property type="entry name" value="Trans_reg_C"/>
    <property type="match status" value="1"/>
</dbReference>
<keyword evidence="2" id="KW-0902">Two-component regulatory system</keyword>
<evidence type="ECO:0000259" key="7">
    <source>
        <dbReference type="PROSITE" id="PS51755"/>
    </source>
</evidence>
<keyword evidence="3" id="KW-0805">Transcription regulation</keyword>
<dbReference type="InterPro" id="IPR001867">
    <property type="entry name" value="OmpR/PhoB-type_DNA-bd"/>
</dbReference>
<evidence type="ECO:0000256" key="3">
    <source>
        <dbReference type="ARBA" id="ARBA00023015"/>
    </source>
</evidence>
<evidence type="ECO:0000313" key="8">
    <source>
        <dbReference type="EMBL" id="MEU3556629.1"/>
    </source>
</evidence>
<evidence type="ECO:0000256" key="4">
    <source>
        <dbReference type="ARBA" id="ARBA00023125"/>
    </source>
</evidence>
<dbReference type="SUPFAM" id="SSF46894">
    <property type="entry name" value="C-terminal effector domain of the bipartite response regulators"/>
    <property type="match status" value="1"/>
</dbReference>
<name>A0ABV2YM41_9ACTN</name>
<keyword evidence="5" id="KW-0804">Transcription</keyword>
<reference evidence="8 9" key="1">
    <citation type="submission" date="2024-06" db="EMBL/GenBank/DDBJ databases">
        <title>The Natural Products Discovery Center: Release of the First 8490 Sequenced Strains for Exploring Actinobacteria Biosynthetic Diversity.</title>
        <authorList>
            <person name="Kalkreuter E."/>
            <person name="Kautsar S.A."/>
            <person name="Yang D."/>
            <person name="Bader C.D."/>
            <person name="Teijaro C.N."/>
            <person name="Fluegel L."/>
            <person name="Davis C.M."/>
            <person name="Simpson J.R."/>
            <person name="Lauterbach L."/>
            <person name="Steele A.D."/>
            <person name="Gui C."/>
            <person name="Meng S."/>
            <person name="Li G."/>
            <person name="Viehrig K."/>
            <person name="Ye F."/>
            <person name="Su P."/>
            <person name="Kiefer A.F."/>
            <person name="Nichols A."/>
            <person name="Cepeda A.J."/>
            <person name="Yan W."/>
            <person name="Fan B."/>
            <person name="Jiang Y."/>
            <person name="Adhikari A."/>
            <person name="Zheng C.-J."/>
            <person name="Schuster L."/>
            <person name="Cowan T.M."/>
            <person name="Smanski M.J."/>
            <person name="Chevrette M.G."/>
            <person name="De Carvalho L.P.S."/>
            <person name="Shen B."/>
        </authorList>
    </citation>
    <scope>NUCLEOTIDE SEQUENCE [LARGE SCALE GENOMIC DNA]</scope>
    <source>
        <strain evidence="8 9">NPDC038104</strain>
    </source>
</reference>
<evidence type="ECO:0000313" key="9">
    <source>
        <dbReference type="Proteomes" id="UP001550850"/>
    </source>
</evidence>
<dbReference type="InterPro" id="IPR016032">
    <property type="entry name" value="Sig_transdc_resp-reg_C-effctor"/>
</dbReference>
<dbReference type="SMART" id="SM00862">
    <property type="entry name" value="Trans_reg_C"/>
    <property type="match status" value="1"/>
</dbReference>
<dbReference type="InterPro" id="IPR005158">
    <property type="entry name" value="BTAD"/>
</dbReference>
<dbReference type="EMBL" id="JBEZUR010000036">
    <property type="protein sequence ID" value="MEU3556629.1"/>
    <property type="molecule type" value="Genomic_DNA"/>
</dbReference>
<evidence type="ECO:0000256" key="2">
    <source>
        <dbReference type="ARBA" id="ARBA00023012"/>
    </source>
</evidence>
<keyword evidence="9" id="KW-1185">Reference proteome</keyword>
<dbReference type="SUPFAM" id="SSF48452">
    <property type="entry name" value="TPR-like"/>
    <property type="match status" value="1"/>
</dbReference>
<feature type="domain" description="OmpR/PhoB-type" evidence="7">
    <location>
        <begin position="1"/>
        <end position="88"/>
    </location>
</feature>
<keyword evidence="4 6" id="KW-0238">DNA-binding</keyword>
<dbReference type="InterPro" id="IPR011990">
    <property type="entry name" value="TPR-like_helical_dom_sf"/>
</dbReference>
<dbReference type="RefSeq" id="WP_245967374.1">
    <property type="nucleotide sequence ID" value="NZ_BEVZ01000002.1"/>
</dbReference>
<dbReference type="Pfam" id="PF03704">
    <property type="entry name" value="BTAD"/>
    <property type="match status" value="1"/>
</dbReference>
<feature type="DNA-binding region" description="OmpR/PhoB-type" evidence="6">
    <location>
        <begin position="1"/>
        <end position="88"/>
    </location>
</feature>
<gene>
    <name evidence="8" type="ORF">AB0E65_20800</name>
</gene>
<dbReference type="Proteomes" id="UP001550850">
    <property type="component" value="Unassembled WGS sequence"/>
</dbReference>
<proteinExistence type="inferred from homology"/>
<dbReference type="CDD" id="cd15831">
    <property type="entry name" value="BTAD"/>
    <property type="match status" value="1"/>
</dbReference>
<dbReference type="Gene3D" id="1.10.10.10">
    <property type="entry name" value="Winged helix-like DNA-binding domain superfamily/Winged helix DNA-binding domain"/>
    <property type="match status" value="1"/>
</dbReference>
<dbReference type="PANTHER" id="PTHR35807">
    <property type="entry name" value="TRANSCRIPTIONAL REGULATOR REDD-RELATED"/>
    <property type="match status" value="1"/>
</dbReference>
<evidence type="ECO:0000256" key="5">
    <source>
        <dbReference type="ARBA" id="ARBA00023163"/>
    </source>
</evidence>
<comment type="caution">
    <text evidence="8">The sequence shown here is derived from an EMBL/GenBank/DDBJ whole genome shotgun (WGS) entry which is preliminary data.</text>
</comment>
<dbReference type="PANTHER" id="PTHR35807:SF1">
    <property type="entry name" value="TRANSCRIPTIONAL REGULATOR REDD"/>
    <property type="match status" value="1"/>
</dbReference>
<protein>
    <submittedName>
        <fullName evidence="8">BTAD domain-containing putative transcriptional regulator</fullName>
    </submittedName>
</protein>
<dbReference type="SMART" id="SM01043">
    <property type="entry name" value="BTAD"/>
    <property type="match status" value="1"/>
</dbReference>
<accession>A0ABV2YM41</accession>
<dbReference type="InterPro" id="IPR036388">
    <property type="entry name" value="WH-like_DNA-bd_sf"/>
</dbReference>
<comment type="similarity">
    <text evidence="1">Belongs to the AfsR/DnrI/RedD regulatory family.</text>
</comment>
<evidence type="ECO:0000256" key="1">
    <source>
        <dbReference type="ARBA" id="ARBA00005820"/>
    </source>
</evidence>
<dbReference type="Gene3D" id="1.25.40.10">
    <property type="entry name" value="Tetratricopeptide repeat domain"/>
    <property type="match status" value="1"/>
</dbReference>
<evidence type="ECO:0000256" key="6">
    <source>
        <dbReference type="PROSITE-ProRule" id="PRU01091"/>
    </source>
</evidence>
<sequence>MQIRGPMTRGSVPLGGPKPRAVLATLLLRPGEYVSLDTLTEVLWPSRPPRSAVANLRTYIRALRAALAAAGVDHAGLRTRHGGYVLEVPAPEHDLLLFERRLHRARTARNAGRHAAALRGYESALRLWRGDVLQDLPGSVLWDPALTRLGQLRAVALDECLRQRLRVGDHGTLVAELRARIAADPLREDLWQLLVRALDGAGRTAEAGAAYAEARRLLAAELGVLPGTALRAAGEALFSSRSCWSGTAPDSRSR</sequence>
<organism evidence="8 9">
    <name type="scientific">Streptomyces fragilis</name>
    <dbReference type="NCBI Taxonomy" id="67301"/>
    <lineage>
        <taxon>Bacteria</taxon>
        <taxon>Bacillati</taxon>
        <taxon>Actinomycetota</taxon>
        <taxon>Actinomycetes</taxon>
        <taxon>Kitasatosporales</taxon>
        <taxon>Streptomycetaceae</taxon>
        <taxon>Streptomyces</taxon>
    </lineage>
</organism>